<organism evidence="2">
    <name type="scientific">viral metagenome</name>
    <dbReference type="NCBI Taxonomy" id="1070528"/>
    <lineage>
        <taxon>unclassified sequences</taxon>
        <taxon>metagenomes</taxon>
        <taxon>organismal metagenomes</taxon>
    </lineage>
</organism>
<evidence type="ECO:0000256" key="1">
    <source>
        <dbReference type="SAM" id="Phobius"/>
    </source>
</evidence>
<feature type="transmembrane region" description="Helical" evidence="1">
    <location>
        <begin position="38"/>
        <end position="59"/>
    </location>
</feature>
<evidence type="ECO:0000313" key="2">
    <source>
        <dbReference type="EMBL" id="QHT04795.1"/>
    </source>
</evidence>
<dbReference type="EMBL" id="MN739438">
    <property type="protein sequence ID" value="QHT04795.1"/>
    <property type="molecule type" value="Genomic_DNA"/>
</dbReference>
<dbReference type="AlphaFoldDB" id="A0A6C0CMT3"/>
<feature type="transmembrane region" description="Helical" evidence="1">
    <location>
        <begin position="12"/>
        <end position="32"/>
    </location>
</feature>
<reference evidence="2" key="1">
    <citation type="journal article" date="2020" name="Nature">
        <title>Giant virus diversity and host interactions through global metagenomics.</title>
        <authorList>
            <person name="Schulz F."/>
            <person name="Roux S."/>
            <person name="Paez-Espino D."/>
            <person name="Jungbluth S."/>
            <person name="Walsh D.A."/>
            <person name="Denef V.J."/>
            <person name="McMahon K.D."/>
            <person name="Konstantinidis K.T."/>
            <person name="Eloe-Fadrosh E.A."/>
            <person name="Kyrpides N.C."/>
            <person name="Woyke T."/>
        </authorList>
    </citation>
    <scope>NUCLEOTIDE SEQUENCE</scope>
    <source>
        <strain evidence="2">GVMAG-M-3300021343-4</strain>
    </source>
</reference>
<name>A0A6C0CMT3_9ZZZZ</name>
<proteinExistence type="predicted"/>
<protein>
    <submittedName>
        <fullName evidence="2">Uncharacterized protein</fullName>
    </submittedName>
</protein>
<keyword evidence="1" id="KW-0472">Membrane</keyword>
<keyword evidence="1" id="KW-0812">Transmembrane</keyword>
<accession>A0A6C0CMT3</accession>
<keyword evidence="1" id="KW-1133">Transmembrane helix</keyword>
<sequence length="70" mass="8057">MAHESQSAFYKYKTILAIVIALHSILFMEYTYPHASPSIKFIFAPVMVYGIVVVFMLLLERVTSRNQTQT</sequence>